<accession>A0ABR6FXF3</accession>
<proteinExistence type="predicted"/>
<dbReference type="InterPro" id="IPR013783">
    <property type="entry name" value="Ig-like_fold"/>
</dbReference>
<evidence type="ECO:0000313" key="2">
    <source>
        <dbReference type="Proteomes" id="UP000533533"/>
    </source>
</evidence>
<dbReference type="PROSITE" id="PS51257">
    <property type="entry name" value="PROKAR_LIPOPROTEIN"/>
    <property type="match status" value="1"/>
</dbReference>
<sequence>MDRSIHLNPTMAVVAACATAMLAGCGGSGSSGSPSSSASQMPSSLSGTVAAGNAVANANIQIIDANGKALNATADSSGNYTAPLSGLTTPLLIVANDPAGMQPALYSVLAALPTGSAPAVVNVTTLTSALSALLTASGNPVDLAQSGSLSSHVTPSAVDSAGATLNAALKDILSQNGLNAASFNAVASPFGANHTGQDAVIDSVQMIPAPAGGFKLVSAGDPSVAIALNSSATPGAPLAALPVPANFLASATALLGQCIGGTSASCAQTFDSSYLENGHTTFLGAHPEMAASGITLGYPTTLKFLSANGAQKALVAFPFTRSDGTAGAFVTVAQQTGSGSWNIVGNQQPFDVRITSMLERRQFVDTDDAPYSRYDAGLLVDIPVGGVNPANLASVAVSGPGINGTAYLLPSAATGSGEFAFSSHPLTAPPTGGLLSQSNTALYRWSWQSLPGATGTYSPGADSLGFNTPAPIDTSSVPMYATYNVTFYDSTGAQIGQPISVTNPSPVMAAANGAGVTWQTLSSATIQSFLTPSGAASGAATQVSAAWSASFGQIADAAPLVTSLEASAFPGTGAASTTIVDGWWTGTAGRAASGQYSATATAGVNSSGNAECSGCQFPALTPGGARIVSLDWTTMTHAHYYNIWKVYE</sequence>
<protein>
    <submittedName>
        <fullName evidence="1">Uncharacterized protein</fullName>
    </submittedName>
</protein>
<organism evidence="1 2">
    <name type="scientific">Paraburkholderia silvatlantica</name>
    <dbReference type="NCBI Taxonomy" id="321895"/>
    <lineage>
        <taxon>Bacteria</taxon>
        <taxon>Pseudomonadati</taxon>
        <taxon>Pseudomonadota</taxon>
        <taxon>Betaproteobacteria</taxon>
        <taxon>Burkholderiales</taxon>
        <taxon>Burkholderiaceae</taxon>
        <taxon>Paraburkholderia</taxon>
    </lineage>
</organism>
<dbReference type="RefSeq" id="WP_110386316.1">
    <property type="nucleotide sequence ID" value="NZ_JACHVZ010000019.1"/>
</dbReference>
<dbReference type="Gene3D" id="2.60.40.10">
    <property type="entry name" value="Immunoglobulins"/>
    <property type="match status" value="1"/>
</dbReference>
<name>A0ABR6FXF3_9BURK</name>
<keyword evidence="2" id="KW-1185">Reference proteome</keyword>
<evidence type="ECO:0000313" key="1">
    <source>
        <dbReference type="EMBL" id="MBB2931455.1"/>
    </source>
</evidence>
<comment type="caution">
    <text evidence="1">The sequence shown here is derived from an EMBL/GenBank/DDBJ whole genome shotgun (WGS) entry which is preliminary data.</text>
</comment>
<reference evidence="1 2" key="1">
    <citation type="submission" date="2020-08" db="EMBL/GenBank/DDBJ databases">
        <title>Genomic Encyclopedia of Type Strains, Phase IV (KMG-V): Genome sequencing to study the core and pangenomes of soil and plant-associated prokaryotes.</title>
        <authorList>
            <person name="Whitman W."/>
        </authorList>
    </citation>
    <scope>NUCLEOTIDE SEQUENCE [LARGE SCALE GENOMIC DNA]</scope>
    <source>
        <strain evidence="1 2">SRMrh-85</strain>
    </source>
</reference>
<dbReference type="EMBL" id="JACHVZ010000019">
    <property type="protein sequence ID" value="MBB2931455.1"/>
    <property type="molecule type" value="Genomic_DNA"/>
</dbReference>
<dbReference type="Proteomes" id="UP000533533">
    <property type="component" value="Unassembled WGS sequence"/>
</dbReference>
<gene>
    <name evidence="1" type="ORF">FHX59_005926</name>
</gene>